<keyword evidence="3" id="KW-0862">Zinc</keyword>
<evidence type="ECO:0000259" key="6">
    <source>
        <dbReference type="Pfam" id="PF01258"/>
    </source>
</evidence>
<sequence>MTQLTRKEIESIENKLRERQQDLLEEVRDELDERENQSFAAMMGNDPGDNCDFSLADLLADLNIVRVDRQINELREIERKLVQIKEGSANQCIDCGKEIGLQRLLAYPIAMRCVSCQERHEQMYAHEGHPSL</sequence>
<dbReference type="PROSITE" id="PS51128">
    <property type="entry name" value="ZF_DKSA_2"/>
    <property type="match status" value="1"/>
</dbReference>
<reference evidence="9" key="1">
    <citation type="submission" date="2015-05" db="EMBL/GenBank/DDBJ databases">
        <title>Draft genome of Nitrosomonas communis strain Nm2.</title>
        <authorList>
            <person name="Kozlowski J.A."/>
            <person name="Kits K.D."/>
            <person name="Stein L.Y."/>
        </authorList>
    </citation>
    <scope>NUCLEOTIDE SEQUENCE [LARGE SCALE GENOMIC DNA]</scope>
    <source>
        <strain evidence="9">Nm2</strain>
    </source>
</reference>
<accession>A0A0F7K8U5</accession>
<evidence type="ECO:0000256" key="3">
    <source>
        <dbReference type="ARBA" id="ARBA00022833"/>
    </source>
</evidence>
<dbReference type="InterPro" id="IPR037187">
    <property type="entry name" value="DnaK_N"/>
</dbReference>
<dbReference type="PATRIC" id="fig|44574.3.peg.43"/>
<dbReference type="KEGG" id="nco:AAW31_00175"/>
<evidence type="ECO:0000313" key="10">
    <source>
        <dbReference type="Proteomes" id="UP000324176"/>
    </source>
</evidence>
<evidence type="ECO:0000256" key="2">
    <source>
        <dbReference type="ARBA" id="ARBA00022771"/>
    </source>
</evidence>
<keyword evidence="2" id="KW-0863">Zinc-finger</keyword>
<dbReference type="EMBL" id="VNHT01000034">
    <property type="protein sequence ID" value="TYP86053.1"/>
    <property type="molecule type" value="Genomic_DNA"/>
</dbReference>
<name>A0A0F7K8U5_9PROT</name>
<dbReference type="GO" id="GO:0008270">
    <property type="term" value="F:zinc ion binding"/>
    <property type="evidence" value="ECO:0007669"/>
    <property type="project" value="UniProtKB-KW"/>
</dbReference>
<keyword evidence="9" id="KW-1185">Reference proteome</keyword>
<reference evidence="8 10" key="3">
    <citation type="submission" date="2019-07" db="EMBL/GenBank/DDBJ databases">
        <title>Active sludge and wastewater microbial communities from Klosterneuburg, Austria.</title>
        <authorList>
            <person name="Wagner M."/>
        </authorList>
    </citation>
    <scope>NUCLEOTIDE SEQUENCE [LARGE SCALE GENOMIC DNA]</scope>
    <source>
        <strain evidence="8 10">Nm2</strain>
    </source>
</reference>
<dbReference type="InterPro" id="IPR000962">
    <property type="entry name" value="Znf_DskA_TraR"/>
</dbReference>
<dbReference type="Proteomes" id="UP000034156">
    <property type="component" value="Chromosome"/>
</dbReference>
<evidence type="ECO:0000313" key="9">
    <source>
        <dbReference type="Proteomes" id="UP000034156"/>
    </source>
</evidence>
<evidence type="ECO:0000313" key="8">
    <source>
        <dbReference type="EMBL" id="TYP86053.1"/>
    </source>
</evidence>
<evidence type="ECO:0000256" key="5">
    <source>
        <dbReference type="SAM" id="Coils"/>
    </source>
</evidence>
<dbReference type="SUPFAM" id="SSF109635">
    <property type="entry name" value="DnaK suppressor protein DksA, alpha-hairpin domain"/>
    <property type="match status" value="1"/>
</dbReference>
<dbReference type="RefSeq" id="WP_046848698.1">
    <property type="nucleotide sequence ID" value="NZ_CBDIPD010000118.1"/>
</dbReference>
<proteinExistence type="predicted"/>
<evidence type="ECO:0000256" key="4">
    <source>
        <dbReference type="PROSITE-ProRule" id="PRU00510"/>
    </source>
</evidence>
<evidence type="ECO:0000256" key="1">
    <source>
        <dbReference type="ARBA" id="ARBA00022723"/>
    </source>
</evidence>
<dbReference type="SUPFAM" id="SSF57716">
    <property type="entry name" value="Glucocorticoid receptor-like (DNA-binding domain)"/>
    <property type="match status" value="1"/>
</dbReference>
<feature type="domain" description="Zinc finger DksA/TraR C4-type" evidence="6">
    <location>
        <begin position="88"/>
        <end position="122"/>
    </location>
</feature>
<dbReference type="Proteomes" id="UP000324176">
    <property type="component" value="Unassembled WGS sequence"/>
</dbReference>
<reference evidence="7 9" key="2">
    <citation type="journal article" date="2016" name="Genome Announc.">
        <title>Genome Sequence of Nitrosomonas communis Strain Nm2, a Mesophilic Ammonia-Oxidizing Bacterium Isolated from Mediterranean Soil.</title>
        <authorList>
            <person name="Kozlowski J.A."/>
            <person name="Kits K.D."/>
            <person name="Stein L.Y."/>
        </authorList>
    </citation>
    <scope>NUCLEOTIDE SEQUENCE [LARGE SCALE GENOMIC DNA]</scope>
    <source>
        <strain evidence="7 9">Nm2</strain>
    </source>
</reference>
<feature type="zinc finger region" description="dksA C4-type" evidence="4">
    <location>
        <begin position="92"/>
        <end position="116"/>
    </location>
</feature>
<evidence type="ECO:0000313" key="7">
    <source>
        <dbReference type="EMBL" id="AKH36595.1"/>
    </source>
</evidence>
<dbReference type="AlphaFoldDB" id="A0A0F7K8U5"/>
<keyword evidence="1" id="KW-0479">Metal-binding</keyword>
<keyword evidence="5" id="KW-0175">Coiled coil</keyword>
<dbReference type="EMBL" id="CP011451">
    <property type="protein sequence ID" value="AKH36595.1"/>
    <property type="molecule type" value="Genomic_DNA"/>
</dbReference>
<organism evidence="7 9">
    <name type="scientific">Nitrosomonas communis</name>
    <dbReference type="NCBI Taxonomy" id="44574"/>
    <lineage>
        <taxon>Bacteria</taxon>
        <taxon>Pseudomonadati</taxon>
        <taxon>Pseudomonadota</taxon>
        <taxon>Betaproteobacteria</taxon>
        <taxon>Nitrosomonadales</taxon>
        <taxon>Nitrosomonadaceae</taxon>
        <taxon>Nitrosomonas</taxon>
    </lineage>
</organism>
<protein>
    <submittedName>
        <fullName evidence="8">RNA polymerase-binding transcription factor DksA</fullName>
    </submittedName>
</protein>
<dbReference type="Gene3D" id="1.20.120.910">
    <property type="entry name" value="DksA, coiled-coil domain"/>
    <property type="match status" value="1"/>
</dbReference>
<dbReference type="PANTHER" id="PTHR33823:SF4">
    <property type="entry name" value="GENERAL STRESS PROTEIN 16O"/>
    <property type="match status" value="1"/>
</dbReference>
<dbReference type="Pfam" id="PF01258">
    <property type="entry name" value="zf-dskA_traR"/>
    <property type="match status" value="1"/>
</dbReference>
<feature type="coiled-coil region" evidence="5">
    <location>
        <begin position="6"/>
        <end position="37"/>
    </location>
</feature>
<dbReference type="OrthoDB" id="9811543at2"/>
<gene>
    <name evidence="7" type="ORF">AAW31_00175</name>
    <name evidence="8" type="ORF">BCL69_103410</name>
</gene>
<dbReference type="PANTHER" id="PTHR33823">
    <property type="entry name" value="RNA POLYMERASE-BINDING TRANSCRIPTION FACTOR DKSA-RELATED"/>
    <property type="match status" value="1"/>
</dbReference>